<dbReference type="EMBL" id="VDFR01000071">
    <property type="protein sequence ID" value="TNC44919.1"/>
    <property type="molecule type" value="Genomic_DNA"/>
</dbReference>
<evidence type="ECO:0000313" key="7">
    <source>
        <dbReference type="Proteomes" id="UP000306740"/>
    </source>
</evidence>
<dbReference type="Pfam" id="PF03816">
    <property type="entry name" value="LytR_cpsA_psr"/>
    <property type="match status" value="1"/>
</dbReference>
<evidence type="ECO:0000256" key="2">
    <source>
        <dbReference type="SAM" id="MobiDB-lite"/>
    </source>
</evidence>
<dbReference type="EMBL" id="VDFR01000206">
    <property type="protein sequence ID" value="TNC31220.1"/>
    <property type="molecule type" value="Genomic_DNA"/>
</dbReference>
<dbReference type="OrthoDB" id="3573673at2"/>
<evidence type="ECO:0000313" key="6">
    <source>
        <dbReference type="EMBL" id="TNC44919.1"/>
    </source>
</evidence>
<keyword evidence="3" id="KW-1133">Transmembrane helix</keyword>
<dbReference type="PANTHER" id="PTHR33392">
    <property type="entry name" value="POLYISOPRENYL-TEICHOIC ACID--PEPTIDOGLYCAN TEICHOIC ACID TRANSFERASE TAGU"/>
    <property type="match status" value="1"/>
</dbReference>
<feature type="region of interest" description="Disordered" evidence="2">
    <location>
        <begin position="431"/>
        <end position="487"/>
    </location>
</feature>
<evidence type="ECO:0000313" key="5">
    <source>
        <dbReference type="EMBL" id="TNC31220.1"/>
    </source>
</evidence>
<name>A0A5C4M9M2_9ACTN</name>
<keyword evidence="3" id="KW-0472">Membrane</keyword>
<feature type="transmembrane region" description="Helical" evidence="3">
    <location>
        <begin position="123"/>
        <end position="143"/>
    </location>
</feature>
<proteinExistence type="inferred from homology"/>
<evidence type="ECO:0000256" key="3">
    <source>
        <dbReference type="SAM" id="Phobius"/>
    </source>
</evidence>
<sequence length="487" mass="52550">MSEHEGSYARTQAEVDSARVRFRRALSLMIMTLVAPGSAQLLAGNKQVGRVALRIWAGLWGLVVVLLLLAWIDQGIVISLLTSTGLLWLMRFVLIALALGWVALFADAWRLGAPLRLERKHRLAVSGVSGVLCFVTAGALFVASNLMAVQQDFITTVFGSSVVRDAEHGRYNVLLLGGDSGKGRDGLRPDSLTVASIDAETGDTVLVGLPRNLADVPFPKGHPMRKEFPRGFDCEGCYLNSVNTWADAHPDLFEGSDHEGVDATRAAVEEITGLSISYHVLVNMKGFASLVDAVGGVKVRVRERTAIGGIGSPITDWIPKGRQTLDGREALWYARSRVQNSDYSRMARQKCLMSAMLKQLDPNTVLLKATGIADSSKKMLSTDIPAGELDTFVELALKARGAKVSTVSLVPPEIKTGDPDFDKIRRMVAKGVERSEKQEKAPEKKPSGQDKGSDAKKSGAVESGSGGDPDQERSAQINDAENLDEVC</sequence>
<evidence type="ECO:0000256" key="1">
    <source>
        <dbReference type="ARBA" id="ARBA00006068"/>
    </source>
</evidence>
<dbReference type="AlphaFoldDB" id="A0A5C4M9M2"/>
<dbReference type="NCBIfam" id="TIGR00350">
    <property type="entry name" value="lytR_cpsA_psr"/>
    <property type="match status" value="1"/>
</dbReference>
<evidence type="ECO:0000259" key="4">
    <source>
        <dbReference type="Pfam" id="PF03816"/>
    </source>
</evidence>
<comment type="similarity">
    <text evidence="1">Belongs to the LytR/CpsA/Psr (LCP) family.</text>
</comment>
<accession>A0A5C4M9M2</accession>
<reference evidence="5 7" key="1">
    <citation type="submission" date="2019-05" db="EMBL/GenBank/DDBJ databases">
        <title>Mumia sp. nov., isolated from the intestinal contents of plateau pika (Ochotona curzoniae) in the Qinghai-Tibet plateau of China.</title>
        <authorList>
            <person name="Tian Z."/>
        </authorList>
    </citation>
    <scope>NUCLEOTIDE SEQUENCE [LARGE SCALE GENOMIC DNA]</scope>
    <source>
        <strain evidence="7">527</strain>
        <strain evidence="5">Z527</strain>
    </source>
</reference>
<dbReference type="PANTHER" id="PTHR33392:SF6">
    <property type="entry name" value="POLYISOPRENYL-TEICHOIC ACID--PEPTIDOGLYCAN TEICHOIC ACID TRANSFERASE TAGU"/>
    <property type="match status" value="1"/>
</dbReference>
<dbReference type="InterPro" id="IPR004474">
    <property type="entry name" value="LytR_CpsA_psr"/>
</dbReference>
<dbReference type="RefSeq" id="WP_139106232.1">
    <property type="nucleotide sequence ID" value="NZ_VDFR01000071.1"/>
</dbReference>
<keyword evidence="3" id="KW-0812">Transmembrane</keyword>
<dbReference type="Proteomes" id="UP000306740">
    <property type="component" value="Unassembled WGS sequence"/>
</dbReference>
<feature type="transmembrane region" description="Helical" evidence="3">
    <location>
        <begin position="51"/>
        <end position="72"/>
    </location>
</feature>
<feature type="domain" description="Cell envelope-related transcriptional attenuator" evidence="4">
    <location>
        <begin position="190"/>
        <end position="360"/>
    </location>
</feature>
<feature type="compositionally biased region" description="Basic and acidic residues" evidence="2">
    <location>
        <begin position="431"/>
        <end position="459"/>
    </location>
</feature>
<gene>
    <name evidence="6" type="ORF">FHE65_15940</name>
    <name evidence="5" type="ORF">FHE65_31560</name>
</gene>
<feature type="transmembrane region" description="Helical" evidence="3">
    <location>
        <begin position="92"/>
        <end position="111"/>
    </location>
</feature>
<dbReference type="InterPro" id="IPR050922">
    <property type="entry name" value="LytR/CpsA/Psr_CW_biosynth"/>
</dbReference>
<organism evidence="5 7">
    <name type="scientific">Mumia zhuanghuii</name>
    <dbReference type="NCBI Taxonomy" id="2585211"/>
    <lineage>
        <taxon>Bacteria</taxon>
        <taxon>Bacillati</taxon>
        <taxon>Actinomycetota</taxon>
        <taxon>Actinomycetes</taxon>
        <taxon>Propionibacteriales</taxon>
        <taxon>Nocardioidaceae</taxon>
        <taxon>Mumia</taxon>
    </lineage>
</organism>
<dbReference type="Gene3D" id="3.40.630.190">
    <property type="entry name" value="LCP protein"/>
    <property type="match status" value="1"/>
</dbReference>
<comment type="caution">
    <text evidence="5">The sequence shown here is derived from an EMBL/GenBank/DDBJ whole genome shotgun (WGS) entry which is preliminary data.</text>
</comment>
<protein>
    <submittedName>
        <fullName evidence="5">LytR family transcriptional regulator</fullName>
    </submittedName>
</protein>